<reference evidence="1 2" key="1">
    <citation type="journal article" date="2023" name="bioRxiv">
        <title>High-quality genome assemblies of four members of thePodospora anserinaspecies complex.</title>
        <authorList>
            <person name="Ament-Velasquez S.L."/>
            <person name="Vogan A.A."/>
            <person name="Wallerman O."/>
            <person name="Hartmann F."/>
            <person name="Gautier V."/>
            <person name="Silar P."/>
            <person name="Giraud T."/>
            <person name="Johannesson H."/>
        </authorList>
    </citation>
    <scope>NUCLEOTIDE SEQUENCE [LARGE SCALE GENOMIC DNA]</scope>
    <source>
        <strain evidence="1 2">CBS 411.78</strain>
    </source>
</reference>
<comment type="caution">
    <text evidence="1">The sequence shown here is derived from an EMBL/GenBank/DDBJ whole genome shotgun (WGS) entry which is preliminary data.</text>
</comment>
<dbReference type="Proteomes" id="UP001326199">
    <property type="component" value="Unassembled WGS sequence"/>
</dbReference>
<name>A0ABR0I1B0_9PEZI</name>
<organism evidence="1 2">
    <name type="scientific">Podospora pseudopauciseta</name>
    <dbReference type="NCBI Taxonomy" id="2093780"/>
    <lineage>
        <taxon>Eukaryota</taxon>
        <taxon>Fungi</taxon>
        <taxon>Dikarya</taxon>
        <taxon>Ascomycota</taxon>
        <taxon>Pezizomycotina</taxon>
        <taxon>Sordariomycetes</taxon>
        <taxon>Sordariomycetidae</taxon>
        <taxon>Sordariales</taxon>
        <taxon>Podosporaceae</taxon>
        <taxon>Podospora</taxon>
    </lineage>
</organism>
<dbReference type="RefSeq" id="XP_062771253.1">
    <property type="nucleotide sequence ID" value="XM_062905369.1"/>
</dbReference>
<proteinExistence type="predicted"/>
<dbReference type="EMBL" id="JAFFHB010000001">
    <property type="protein sequence ID" value="KAK4673931.1"/>
    <property type="molecule type" value="Genomic_DNA"/>
</dbReference>
<evidence type="ECO:0000313" key="2">
    <source>
        <dbReference type="Proteomes" id="UP001326199"/>
    </source>
</evidence>
<accession>A0ABR0I1B0</accession>
<dbReference type="GeneID" id="87925319"/>
<protein>
    <submittedName>
        <fullName evidence="1">Uncharacterized protein</fullName>
    </submittedName>
</protein>
<evidence type="ECO:0000313" key="1">
    <source>
        <dbReference type="EMBL" id="KAK4673931.1"/>
    </source>
</evidence>
<keyword evidence="2" id="KW-1185">Reference proteome</keyword>
<gene>
    <name evidence="1" type="ORF">QC763_0019100</name>
</gene>
<sequence length="96" mass="11508">MDGMGWLRLPWEINLCPGLHTFSSLYSMECYLGDLRWRDTYEIVHLDEYVWDFRIHWQWLGGCVTNAFRALWLAAVKDRAGLDRRTPRHSLLSEHR</sequence>